<dbReference type="InterPro" id="IPR050381">
    <property type="entry name" value="SLX1_endonuclease"/>
</dbReference>
<dbReference type="EMBL" id="MN739541">
    <property type="protein sequence ID" value="QHT12089.1"/>
    <property type="molecule type" value="Genomic_DNA"/>
</dbReference>
<reference evidence="2" key="1">
    <citation type="journal article" date="2020" name="Nature">
        <title>Giant virus diversity and host interactions through global metagenomics.</title>
        <authorList>
            <person name="Schulz F."/>
            <person name="Roux S."/>
            <person name="Paez-Espino D."/>
            <person name="Jungbluth S."/>
            <person name="Walsh D.A."/>
            <person name="Denef V.J."/>
            <person name="McMahon K.D."/>
            <person name="Konstantinidis K.T."/>
            <person name="Eloe-Fadrosh E.A."/>
            <person name="Kyrpides N.C."/>
            <person name="Woyke T."/>
        </authorList>
    </citation>
    <scope>NUCLEOTIDE SEQUENCE</scope>
    <source>
        <strain evidence="2">GVMAG-M-3300023174-129</strain>
    </source>
</reference>
<accession>A0A6C0D831</accession>
<dbReference type="PANTHER" id="PTHR20208">
    <property type="entry name" value="STRUCTURE-SPECIFIC ENDONUCLEASE SUBUNIT SLX1"/>
    <property type="match status" value="1"/>
</dbReference>
<dbReference type="Gene3D" id="3.40.1440.10">
    <property type="entry name" value="GIY-YIG endonuclease"/>
    <property type="match status" value="1"/>
</dbReference>
<dbReference type="PROSITE" id="PS50164">
    <property type="entry name" value="GIY_YIG"/>
    <property type="match status" value="1"/>
</dbReference>
<dbReference type="PANTHER" id="PTHR20208:SF13">
    <property type="entry name" value="STRUCTURE-SPECIFIC ENDONUCLEASE SUBUNIT SLX1"/>
    <property type="match status" value="1"/>
</dbReference>
<dbReference type="InterPro" id="IPR035901">
    <property type="entry name" value="GIY-YIG_endonuc_sf"/>
</dbReference>
<dbReference type="AlphaFoldDB" id="A0A6C0D831"/>
<name>A0A6C0D831_9ZZZZ</name>
<dbReference type="Pfam" id="PF01541">
    <property type="entry name" value="GIY-YIG"/>
    <property type="match status" value="1"/>
</dbReference>
<sequence>MWYCYLLQCDNKTYVGATIDPDRRLRQHNGELSGGAKATRGNVWTRKALVGPFEDNHKALSFEWHWKHNSKKCKGSAMERRIKALESMVVDGLSVEIN</sequence>
<evidence type="ECO:0000259" key="1">
    <source>
        <dbReference type="PROSITE" id="PS50164"/>
    </source>
</evidence>
<dbReference type="SUPFAM" id="SSF82771">
    <property type="entry name" value="GIY-YIG endonuclease"/>
    <property type="match status" value="1"/>
</dbReference>
<protein>
    <recommendedName>
        <fullName evidence="1">GIY-YIG domain-containing protein</fullName>
    </recommendedName>
</protein>
<evidence type="ECO:0000313" key="2">
    <source>
        <dbReference type="EMBL" id="QHT12089.1"/>
    </source>
</evidence>
<feature type="domain" description="GIY-YIG" evidence="1">
    <location>
        <begin position="1"/>
        <end position="77"/>
    </location>
</feature>
<proteinExistence type="predicted"/>
<organism evidence="2">
    <name type="scientific">viral metagenome</name>
    <dbReference type="NCBI Taxonomy" id="1070528"/>
    <lineage>
        <taxon>unclassified sequences</taxon>
        <taxon>metagenomes</taxon>
        <taxon>organismal metagenomes</taxon>
    </lineage>
</organism>
<dbReference type="InterPro" id="IPR000305">
    <property type="entry name" value="GIY-YIG_endonuc"/>
</dbReference>